<feature type="signal peptide" evidence="3">
    <location>
        <begin position="1"/>
        <end position="21"/>
    </location>
</feature>
<evidence type="ECO:0000313" key="6">
    <source>
        <dbReference type="Proteomes" id="UP000779070"/>
    </source>
</evidence>
<evidence type="ECO:0000256" key="3">
    <source>
        <dbReference type="SAM" id="SignalP"/>
    </source>
</evidence>
<organism evidence="5 6">
    <name type="scientific">Vibrio neptunius</name>
    <dbReference type="NCBI Taxonomy" id="170651"/>
    <lineage>
        <taxon>Bacteria</taxon>
        <taxon>Pseudomonadati</taxon>
        <taxon>Pseudomonadota</taxon>
        <taxon>Gammaproteobacteria</taxon>
        <taxon>Vibrionales</taxon>
        <taxon>Vibrionaceae</taxon>
        <taxon>Vibrio</taxon>
    </lineage>
</organism>
<protein>
    <submittedName>
        <fullName evidence="5">Transporter substrate-binding domain-containing protein</fullName>
    </submittedName>
</protein>
<dbReference type="Pfam" id="PF00497">
    <property type="entry name" value="SBP_bac_3"/>
    <property type="match status" value="1"/>
</dbReference>
<comment type="similarity">
    <text evidence="1">Belongs to the bacterial solute-binding protein 3 family.</text>
</comment>
<feature type="chain" id="PRO_5046074002" evidence="3">
    <location>
        <begin position="22"/>
        <end position="244"/>
    </location>
</feature>
<proteinExistence type="inferred from homology"/>
<sequence length="244" mass="28046">MYFKWSHFILTLLFWSQTVTATTLKVSQDLWPPYIMNSVQGSGVAHDIVADALLSAGYELEFSIKPWTRVLKETMTGQNDVIVSLWKTEKREKYLLFSEPYTNNDMVFISRSGAPFEYQSADSLRGMRIALINDYAYANNLREYKDIIPVHTLDLPNSIRYLMANKVDVLVADEAVGRWTAHGMRIPKDKLYFSKAYFDSTPLHAAVRKDHPEAEKIISILNNYFKNHAEGKLEALHVLYGLKD</sequence>
<gene>
    <name evidence="5" type="ORF">JYA62_17980</name>
</gene>
<dbReference type="SUPFAM" id="SSF53850">
    <property type="entry name" value="Periplasmic binding protein-like II"/>
    <property type="match status" value="1"/>
</dbReference>
<dbReference type="EMBL" id="JAFHLB010000026">
    <property type="protein sequence ID" value="MBN3579551.1"/>
    <property type="molecule type" value="Genomic_DNA"/>
</dbReference>
<dbReference type="PANTHER" id="PTHR35936:SF25">
    <property type="entry name" value="ABC TRANSPORTER SUBSTRATE-BINDING PROTEIN"/>
    <property type="match status" value="1"/>
</dbReference>
<dbReference type="InterPro" id="IPR001638">
    <property type="entry name" value="Solute-binding_3/MltF_N"/>
</dbReference>
<dbReference type="RefSeq" id="WP_206371452.1">
    <property type="nucleotide sequence ID" value="NZ_CAWPTM010000095.1"/>
</dbReference>
<dbReference type="PANTHER" id="PTHR35936">
    <property type="entry name" value="MEMBRANE-BOUND LYTIC MUREIN TRANSGLYCOSYLASE F"/>
    <property type="match status" value="1"/>
</dbReference>
<dbReference type="Proteomes" id="UP000779070">
    <property type="component" value="Unassembled WGS sequence"/>
</dbReference>
<feature type="domain" description="Solute-binding protein family 3/N-terminal" evidence="4">
    <location>
        <begin position="31"/>
        <end position="234"/>
    </location>
</feature>
<evidence type="ECO:0000256" key="2">
    <source>
        <dbReference type="ARBA" id="ARBA00022729"/>
    </source>
</evidence>
<dbReference type="Gene3D" id="3.40.190.10">
    <property type="entry name" value="Periplasmic binding protein-like II"/>
    <property type="match status" value="2"/>
</dbReference>
<evidence type="ECO:0000256" key="1">
    <source>
        <dbReference type="ARBA" id="ARBA00010333"/>
    </source>
</evidence>
<evidence type="ECO:0000313" key="5">
    <source>
        <dbReference type="EMBL" id="MBN3579551.1"/>
    </source>
</evidence>
<evidence type="ECO:0000259" key="4">
    <source>
        <dbReference type="Pfam" id="PF00497"/>
    </source>
</evidence>
<accession>A0ABS3A4Z1</accession>
<keyword evidence="6" id="KW-1185">Reference proteome</keyword>
<comment type="caution">
    <text evidence="5">The sequence shown here is derived from an EMBL/GenBank/DDBJ whole genome shotgun (WGS) entry which is preliminary data.</text>
</comment>
<name>A0ABS3A4Z1_9VIBR</name>
<reference evidence="5 6" key="1">
    <citation type="submission" date="2021-02" db="EMBL/GenBank/DDBJ databases">
        <title>Draft Genome Sequences of 5 Vibrio neptunius Strains Isolated From of Bivalve Hatcheries.</title>
        <authorList>
            <person name="Galvis F."/>
            <person name="Barja J.L."/>
            <person name="Lemos M.L."/>
            <person name="Balado M."/>
        </authorList>
    </citation>
    <scope>NUCLEOTIDE SEQUENCE [LARGE SCALE GENOMIC DNA]</scope>
    <source>
        <strain evidence="5 6">PP-145.98</strain>
    </source>
</reference>
<keyword evidence="2 3" id="KW-0732">Signal</keyword>